<dbReference type="EMBL" id="CP031263">
    <property type="protein sequence ID" value="AXH93703.1"/>
    <property type="molecule type" value="Genomic_DNA"/>
</dbReference>
<organism evidence="1 2">
    <name type="scientific">Micromonospora aurantiaca</name>
    <name type="common">nom. illeg.</name>
    <dbReference type="NCBI Taxonomy" id="47850"/>
    <lineage>
        <taxon>Bacteria</taxon>
        <taxon>Bacillati</taxon>
        <taxon>Actinomycetota</taxon>
        <taxon>Actinomycetes</taxon>
        <taxon>Micromonosporales</taxon>
        <taxon>Micromonosporaceae</taxon>
        <taxon>Micromonospora</taxon>
    </lineage>
</organism>
<protein>
    <submittedName>
        <fullName evidence="1">Uncharacterized protein</fullName>
    </submittedName>
</protein>
<reference evidence="1 2" key="2">
    <citation type="submission" date="2018-08" db="EMBL/GenBank/DDBJ databases">
        <title>Streptomyces kandeliansis sp. nov., an endophytic bacterium isolated from mangrove plant.</title>
        <authorList>
            <person name="Wang R."/>
        </authorList>
    </citation>
    <scope>NUCLEOTIDE SEQUENCE [LARGE SCALE GENOMIC DNA]</scope>
    <source>
        <strain evidence="2">H14(2018)</strain>
    </source>
</reference>
<dbReference type="SUPFAM" id="SSF48452">
    <property type="entry name" value="TPR-like"/>
    <property type="match status" value="1"/>
</dbReference>
<accession>A0A3M9KAD9</accession>
<sequence>MCSPIAPVTNSLTGDIHRQLTTPVLKLAPRIMAFPSRYPPDLIDAVVQRVTDARRVRAYGAVTTVAHQMNLDPRLVQKWVTKATAPVALQPCRPAADSCEMYLPPGLLHCRFCQQPMTHAESHDSGQGYQCQQGCRPRPLDSVAVADTIGRAILARAARIIPSTSTPIPPHLAAVHAHRVLARITVGATPSDITLTWRATPVLEPGRFEAERAQRVATARTLVLGDPLRARQLLHASLTGIDPATAPADAVHAEAAILLAELQLRLGHPADAITWATYARASTVHLHGLAHRRALHALHVLAAAHSRGGHHQRAYHLYRELTGHLSKSDGPHAQQTLAVQAATALILYALGHCQAARTLLADTITTHRREHPGHPATAHMTRHLSRIWRECATNGHQHQDA</sequence>
<name>A0A3M9KAD9_9ACTN</name>
<gene>
    <name evidence="1" type="ORF">DVH21_29460</name>
</gene>
<reference evidence="1 2" key="1">
    <citation type="submission" date="2018-07" db="EMBL/GenBank/DDBJ databases">
        <authorList>
            <person name="Ye Y."/>
        </authorList>
    </citation>
    <scope>NUCLEOTIDE SEQUENCE [LARGE SCALE GENOMIC DNA]</scope>
    <source>
        <strain evidence="2">H14(2018)</strain>
    </source>
</reference>
<evidence type="ECO:0000313" key="1">
    <source>
        <dbReference type="EMBL" id="AXH93703.1"/>
    </source>
</evidence>
<proteinExistence type="predicted"/>
<dbReference type="Proteomes" id="UP000253958">
    <property type="component" value="Chromosome"/>
</dbReference>
<dbReference type="InterPro" id="IPR011990">
    <property type="entry name" value="TPR-like_helical_dom_sf"/>
</dbReference>
<dbReference type="AlphaFoldDB" id="A0A3M9KAD9"/>
<dbReference type="Gene3D" id="1.25.40.10">
    <property type="entry name" value="Tetratricopeptide repeat domain"/>
    <property type="match status" value="1"/>
</dbReference>
<evidence type="ECO:0000313" key="2">
    <source>
        <dbReference type="Proteomes" id="UP000253958"/>
    </source>
</evidence>